<dbReference type="Proteomes" id="UP001066276">
    <property type="component" value="Chromosome 1_2"/>
</dbReference>
<protein>
    <submittedName>
        <fullName evidence="2">Uncharacterized protein</fullName>
    </submittedName>
</protein>
<feature type="compositionally biased region" description="Basic and acidic residues" evidence="1">
    <location>
        <begin position="88"/>
        <end position="99"/>
    </location>
</feature>
<evidence type="ECO:0000313" key="2">
    <source>
        <dbReference type="EMBL" id="KAJ1204782.1"/>
    </source>
</evidence>
<keyword evidence="3" id="KW-1185">Reference proteome</keyword>
<reference evidence="2" key="1">
    <citation type="journal article" date="2022" name="bioRxiv">
        <title>Sequencing and chromosome-scale assembly of the giantPleurodeles waltlgenome.</title>
        <authorList>
            <person name="Brown T."/>
            <person name="Elewa A."/>
            <person name="Iarovenko S."/>
            <person name="Subramanian E."/>
            <person name="Araus A.J."/>
            <person name="Petzold A."/>
            <person name="Susuki M."/>
            <person name="Suzuki K.-i.T."/>
            <person name="Hayashi T."/>
            <person name="Toyoda A."/>
            <person name="Oliveira C."/>
            <person name="Osipova E."/>
            <person name="Leigh N.D."/>
            <person name="Simon A."/>
            <person name="Yun M.H."/>
        </authorList>
    </citation>
    <scope>NUCLEOTIDE SEQUENCE</scope>
    <source>
        <strain evidence="2">20211129_DDA</strain>
        <tissue evidence="2">Liver</tissue>
    </source>
</reference>
<accession>A0AAV7VWW9</accession>
<proteinExistence type="predicted"/>
<sequence length="111" mass="12339">MDQVSQTVFVLGSYSSNLAQGVEPRLRGGWLLGDVSPREPMLKKDTGRWRKSLLPGYRSLAIQIGRCRAEAAWRMVIERLVAQGTNTEEGHRLKDEESVARLQEAGDSGNV</sequence>
<evidence type="ECO:0000313" key="3">
    <source>
        <dbReference type="Proteomes" id="UP001066276"/>
    </source>
</evidence>
<feature type="region of interest" description="Disordered" evidence="1">
    <location>
        <begin position="86"/>
        <end position="111"/>
    </location>
</feature>
<dbReference type="EMBL" id="JANPWB010000002">
    <property type="protein sequence ID" value="KAJ1204782.1"/>
    <property type="molecule type" value="Genomic_DNA"/>
</dbReference>
<comment type="caution">
    <text evidence="2">The sequence shown here is derived from an EMBL/GenBank/DDBJ whole genome shotgun (WGS) entry which is preliminary data.</text>
</comment>
<dbReference type="AlphaFoldDB" id="A0AAV7VWW9"/>
<name>A0AAV7VWW9_PLEWA</name>
<evidence type="ECO:0000256" key="1">
    <source>
        <dbReference type="SAM" id="MobiDB-lite"/>
    </source>
</evidence>
<gene>
    <name evidence="2" type="ORF">NDU88_000220</name>
</gene>
<organism evidence="2 3">
    <name type="scientific">Pleurodeles waltl</name>
    <name type="common">Iberian ribbed newt</name>
    <dbReference type="NCBI Taxonomy" id="8319"/>
    <lineage>
        <taxon>Eukaryota</taxon>
        <taxon>Metazoa</taxon>
        <taxon>Chordata</taxon>
        <taxon>Craniata</taxon>
        <taxon>Vertebrata</taxon>
        <taxon>Euteleostomi</taxon>
        <taxon>Amphibia</taxon>
        <taxon>Batrachia</taxon>
        <taxon>Caudata</taxon>
        <taxon>Salamandroidea</taxon>
        <taxon>Salamandridae</taxon>
        <taxon>Pleurodelinae</taxon>
        <taxon>Pleurodeles</taxon>
    </lineage>
</organism>